<dbReference type="AlphaFoldDB" id="A0A1I5E6S8"/>
<dbReference type="NCBIfam" id="TIGR01563">
    <property type="entry name" value="gp16_SPP1"/>
    <property type="match status" value="1"/>
</dbReference>
<reference evidence="2" key="1">
    <citation type="submission" date="2016-10" db="EMBL/GenBank/DDBJ databases">
        <authorList>
            <person name="Varghese N."/>
            <person name="Submissions S."/>
        </authorList>
    </citation>
    <scope>NUCLEOTIDE SEQUENCE [LARGE SCALE GENOMIC DNA]</scope>
    <source>
        <strain evidence="2">DSM 16522</strain>
    </source>
</reference>
<evidence type="ECO:0000313" key="2">
    <source>
        <dbReference type="Proteomes" id="UP000199011"/>
    </source>
</evidence>
<dbReference type="InterPro" id="IPR008767">
    <property type="entry name" value="Phage_SPP1_head-tail_adaptor"/>
</dbReference>
<sequence length="112" mass="12639">MRAGALRHRITLQNFTQIQLPSGQRMQKWQDVATVWAEVKHISGRELMASGAVFSEATVRIWLRYRADITTANRIFYQGDNASGQFFNIVAVIPDPQHTRLELLCKGGLPNG</sequence>
<name>A0A1I5E6S8_9GAMM</name>
<dbReference type="Gene3D" id="2.40.10.270">
    <property type="entry name" value="Bacteriophage SPP1 head-tail adaptor protein"/>
    <property type="match status" value="1"/>
</dbReference>
<dbReference type="Proteomes" id="UP000199011">
    <property type="component" value="Unassembled WGS sequence"/>
</dbReference>
<gene>
    <name evidence="1" type="ORF">SAMN05421579_1566</name>
</gene>
<proteinExistence type="predicted"/>
<dbReference type="RefSeq" id="WP_092521276.1">
    <property type="nucleotide sequence ID" value="NZ_CAWRAH010000020.1"/>
</dbReference>
<dbReference type="InterPro" id="IPR038666">
    <property type="entry name" value="SSP1_head-tail_sf"/>
</dbReference>
<dbReference type="OrthoDB" id="8640229at2"/>
<accession>A0A1I5E6S8</accession>
<dbReference type="STRING" id="53341.SAMN05421579_1566"/>
<dbReference type="EMBL" id="FOVO01000056">
    <property type="protein sequence ID" value="SFO07298.1"/>
    <property type="molecule type" value="Genomic_DNA"/>
</dbReference>
<keyword evidence="2" id="KW-1185">Reference proteome</keyword>
<evidence type="ECO:0000313" key="1">
    <source>
        <dbReference type="EMBL" id="SFO07298.1"/>
    </source>
</evidence>
<protein>
    <submittedName>
        <fullName evidence="1">Phage head-tail adaptor, putative, SPP1 family</fullName>
    </submittedName>
</protein>
<dbReference type="Pfam" id="PF05521">
    <property type="entry name" value="Phage_HCP"/>
    <property type="match status" value="1"/>
</dbReference>
<organism evidence="1 2">
    <name type="scientific">Xenorhabdus japonica</name>
    <dbReference type="NCBI Taxonomy" id="53341"/>
    <lineage>
        <taxon>Bacteria</taxon>
        <taxon>Pseudomonadati</taxon>
        <taxon>Pseudomonadota</taxon>
        <taxon>Gammaproteobacteria</taxon>
        <taxon>Enterobacterales</taxon>
        <taxon>Morganellaceae</taxon>
        <taxon>Xenorhabdus</taxon>
    </lineage>
</organism>